<evidence type="ECO:0000256" key="3">
    <source>
        <dbReference type="SAM" id="MobiDB-lite"/>
    </source>
</evidence>
<dbReference type="GO" id="GO:0031593">
    <property type="term" value="F:polyubiquitin modification-dependent protein binding"/>
    <property type="evidence" value="ECO:0000318"/>
    <property type="project" value="GO_Central"/>
</dbReference>
<evidence type="ECO:0000313" key="7">
    <source>
        <dbReference type="Xenbase" id="XB-GENE-29077639"/>
    </source>
</evidence>
<dbReference type="GeneID" id="100485137"/>
<evidence type="ECO:0000256" key="2">
    <source>
        <dbReference type="ARBA" id="ARBA00023242"/>
    </source>
</evidence>
<feature type="domain" description="SprT-like" evidence="4">
    <location>
        <begin position="59"/>
        <end position="223"/>
    </location>
</feature>
<feature type="region of interest" description="Disordered" evidence="3">
    <location>
        <begin position="1"/>
        <end position="37"/>
    </location>
</feature>
<dbReference type="PANTHER" id="PTHR21220">
    <property type="entry name" value="DNA-DEPENDENT METALLOPROTEASE SPRTN"/>
    <property type="match status" value="1"/>
</dbReference>
<proteinExistence type="predicted"/>
<dbReference type="PANTHER" id="PTHR21220:SF8">
    <property type="entry name" value="SPRT-LIKE DOMAIN-CONTAINING PROTEIN SPARTAN"/>
    <property type="match status" value="1"/>
</dbReference>
<dbReference type="GO" id="GO:0006974">
    <property type="term" value="P:DNA damage response"/>
    <property type="evidence" value="ECO:0000318"/>
    <property type="project" value="GO_Central"/>
</dbReference>
<reference evidence="6" key="1">
    <citation type="submission" date="2025-08" db="UniProtKB">
        <authorList>
            <consortium name="RefSeq"/>
        </authorList>
    </citation>
    <scope>IDENTIFICATION</scope>
    <source>
        <strain evidence="6">Nigerian</strain>
        <tissue evidence="6">Liver and blood</tissue>
    </source>
</reference>
<dbReference type="GO" id="GO:0005634">
    <property type="term" value="C:nucleus"/>
    <property type="evidence" value="ECO:0000318"/>
    <property type="project" value="GO_Central"/>
</dbReference>
<dbReference type="Xenbase" id="XB-GENE-29077639">
    <property type="gene designation" value="LOC100485137"/>
</dbReference>
<evidence type="ECO:0000256" key="1">
    <source>
        <dbReference type="ARBA" id="ARBA00004123"/>
    </source>
</evidence>
<dbReference type="InterPro" id="IPR055220">
    <property type="entry name" value="SPRTN_ZBD"/>
</dbReference>
<dbReference type="Pfam" id="PF10263">
    <property type="entry name" value="SprT-like"/>
    <property type="match status" value="1"/>
</dbReference>
<dbReference type="OMA" id="IDPIWET"/>
<dbReference type="AlphaFoldDB" id="A0A8J1IYR3"/>
<accession>A0A8J1IYR3</accession>
<dbReference type="KEGG" id="xtr:100485137"/>
<keyword evidence="2" id="KW-0539">Nucleus</keyword>
<dbReference type="GO" id="GO:0003697">
    <property type="term" value="F:single-stranded DNA binding"/>
    <property type="evidence" value="ECO:0007669"/>
    <property type="project" value="InterPro"/>
</dbReference>
<dbReference type="SMART" id="SM00731">
    <property type="entry name" value="SprT"/>
    <property type="match status" value="1"/>
</dbReference>
<evidence type="ECO:0000313" key="5">
    <source>
        <dbReference type="Proteomes" id="UP000008143"/>
    </source>
</evidence>
<dbReference type="InterPro" id="IPR044245">
    <property type="entry name" value="Spartan"/>
</dbReference>
<gene>
    <name evidence="6 7" type="primary">LOC100485137</name>
</gene>
<comment type="subcellular location">
    <subcellularLocation>
        <location evidence="1">Nucleus</location>
    </subcellularLocation>
</comment>
<dbReference type="Pfam" id="PF22934">
    <property type="entry name" value="SPRTN_ZBD"/>
    <property type="match status" value="1"/>
</dbReference>
<protein>
    <submittedName>
        <fullName evidence="6">SprT-like domain-containing protein Spartan</fullName>
    </submittedName>
</protein>
<name>A0A8J1IYR3_XENTR</name>
<evidence type="ECO:0000259" key="4">
    <source>
        <dbReference type="SMART" id="SM00731"/>
    </source>
</evidence>
<dbReference type="OrthoDB" id="5236983at2759"/>
<feature type="compositionally biased region" description="Polar residues" evidence="3">
    <location>
        <begin position="1"/>
        <end position="32"/>
    </location>
</feature>
<dbReference type="InterPro" id="IPR006640">
    <property type="entry name" value="SprT-like_domain"/>
</dbReference>
<evidence type="ECO:0000313" key="6">
    <source>
        <dbReference type="RefSeq" id="XP_031750737.1"/>
    </source>
</evidence>
<dbReference type="AGR" id="Xenbase:XB-GENE-29077639"/>
<dbReference type="RefSeq" id="XP_031750737.1">
    <property type="nucleotide sequence ID" value="XM_031894877.1"/>
</dbReference>
<sequence>MSEWNNPSTSNNLENPNLSTFNTEGENSQNLPADNPPADRSYSIIDPIWETLDPNPDPQILYNQFNKIIFGGTLPTVDVKWSNRMTRSTGVCYHSLNKSGDCIGCRIRLSKKILELRRRKDMVESLLHEMIHVLLCSTNNMDPGDDHGPNFRLTMEVFNNSFGTNITISHTFYEEVEAVKRHWWECDGPCQNVVKRATNRAPSSKERWFREHEQTCGGSFIKTSEPEGPARKRRRT</sequence>
<keyword evidence="5" id="KW-1185">Reference proteome</keyword>
<dbReference type="Proteomes" id="UP000008143">
    <property type="component" value="Chromosome 10"/>
</dbReference>
<organism evidence="5 6">
    <name type="scientific">Xenopus tropicalis</name>
    <name type="common">Western clawed frog</name>
    <name type="synonym">Silurana tropicalis</name>
    <dbReference type="NCBI Taxonomy" id="8364"/>
    <lineage>
        <taxon>Eukaryota</taxon>
        <taxon>Metazoa</taxon>
        <taxon>Chordata</taxon>
        <taxon>Craniata</taxon>
        <taxon>Vertebrata</taxon>
        <taxon>Euteleostomi</taxon>
        <taxon>Amphibia</taxon>
        <taxon>Batrachia</taxon>
        <taxon>Anura</taxon>
        <taxon>Pipoidea</taxon>
        <taxon>Pipidae</taxon>
        <taxon>Xenopodinae</taxon>
        <taxon>Xenopus</taxon>
        <taxon>Silurana</taxon>
    </lineage>
</organism>
<dbReference type="GO" id="GO:0004222">
    <property type="term" value="F:metalloendopeptidase activity"/>
    <property type="evidence" value="ECO:0007669"/>
    <property type="project" value="InterPro"/>
</dbReference>